<evidence type="ECO:0000313" key="2">
    <source>
        <dbReference type="EMBL" id="MEJ8569829.1"/>
    </source>
</evidence>
<accession>A0AAW9RKA5</accession>
<dbReference type="Proteomes" id="UP001359886">
    <property type="component" value="Unassembled WGS sequence"/>
</dbReference>
<keyword evidence="1" id="KW-0732">Signal</keyword>
<name>A0AAW9RKA5_9GAMM</name>
<organism evidence="2 3">
    <name type="scientific">Elongatibacter sediminis</name>
    <dbReference type="NCBI Taxonomy" id="3119006"/>
    <lineage>
        <taxon>Bacteria</taxon>
        <taxon>Pseudomonadati</taxon>
        <taxon>Pseudomonadota</taxon>
        <taxon>Gammaproteobacteria</taxon>
        <taxon>Chromatiales</taxon>
        <taxon>Wenzhouxiangellaceae</taxon>
        <taxon>Elongatibacter</taxon>
    </lineage>
</organism>
<feature type="signal peptide" evidence="1">
    <location>
        <begin position="1"/>
        <end position="19"/>
    </location>
</feature>
<dbReference type="RefSeq" id="WP_354697156.1">
    <property type="nucleotide sequence ID" value="NZ_JAZHOG010000025.1"/>
</dbReference>
<dbReference type="AlphaFoldDB" id="A0AAW9RKA5"/>
<protein>
    <recommendedName>
        <fullName evidence="4">TIGR03067 domain-containing protein</fullName>
    </recommendedName>
</protein>
<evidence type="ECO:0000313" key="3">
    <source>
        <dbReference type="Proteomes" id="UP001359886"/>
    </source>
</evidence>
<comment type="caution">
    <text evidence="2">The sequence shown here is derived from an EMBL/GenBank/DDBJ whole genome shotgun (WGS) entry which is preliminary data.</text>
</comment>
<feature type="chain" id="PRO_5043903354" description="TIGR03067 domain-containing protein" evidence="1">
    <location>
        <begin position="20"/>
        <end position="158"/>
    </location>
</feature>
<dbReference type="EMBL" id="JAZHOG010000025">
    <property type="protein sequence ID" value="MEJ8569829.1"/>
    <property type="molecule type" value="Genomic_DNA"/>
</dbReference>
<gene>
    <name evidence="2" type="ORF">V3330_19535</name>
</gene>
<reference evidence="2 3" key="1">
    <citation type="submission" date="2024-02" db="EMBL/GenBank/DDBJ databases">
        <title>A novel Wenzhouxiangellaceae bacterium, isolated from coastal sediments.</title>
        <authorList>
            <person name="Du Z.-J."/>
            <person name="Ye Y.-Q."/>
            <person name="Zhang X.-Y."/>
        </authorList>
    </citation>
    <scope>NUCLEOTIDE SEQUENCE [LARGE SCALE GENOMIC DNA]</scope>
    <source>
        <strain evidence="2 3">CH-27</strain>
    </source>
</reference>
<evidence type="ECO:0000256" key="1">
    <source>
        <dbReference type="SAM" id="SignalP"/>
    </source>
</evidence>
<evidence type="ECO:0008006" key="4">
    <source>
        <dbReference type="Google" id="ProtNLM"/>
    </source>
</evidence>
<proteinExistence type="predicted"/>
<sequence length="158" mass="17267">MIRTLLLLALLQIPAFCWASSNLTEADLLGEWKTISPTAEIEKATLLVNKSGQFSISLSISREVAHLCITATDSIKNDEGIFIFNCDSEDTIGVKLVLAGWKAGGEKALFGTVYLYENGQLVSGLPVSLHQFEPTDNKAFKFVPPASWLHRTTLRVAA</sequence>
<keyword evidence="3" id="KW-1185">Reference proteome</keyword>